<accession>A0AA88I5S5</accession>
<comment type="caution">
    <text evidence="1">The sequence shown here is derived from an EMBL/GenBank/DDBJ whole genome shotgun (WGS) entry which is preliminary data.</text>
</comment>
<proteinExistence type="predicted"/>
<dbReference type="Proteomes" id="UP001187531">
    <property type="component" value="Unassembled WGS sequence"/>
</dbReference>
<feature type="non-terminal residue" evidence="1">
    <location>
        <position position="200"/>
    </location>
</feature>
<name>A0AA88I5S5_ARTSF</name>
<organism evidence="1 2">
    <name type="scientific">Artemia franciscana</name>
    <name type="common">Brine shrimp</name>
    <name type="synonym">Artemia sanfranciscana</name>
    <dbReference type="NCBI Taxonomy" id="6661"/>
    <lineage>
        <taxon>Eukaryota</taxon>
        <taxon>Metazoa</taxon>
        <taxon>Ecdysozoa</taxon>
        <taxon>Arthropoda</taxon>
        <taxon>Crustacea</taxon>
        <taxon>Branchiopoda</taxon>
        <taxon>Anostraca</taxon>
        <taxon>Artemiidae</taxon>
        <taxon>Artemia</taxon>
    </lineage>
</organism>
<reference evidence="1" key="1">
    <citation type="submission" date="2023-07" db="EMBL/GenBank/DDBJ databases">
        <title>Chromosome-level genome assembly of Artemia franciscana.</title>
        <authorList>
            <person name="Jo E."/>
        </authorList>
    </citation>
    <scope>NUCLEOTIDE SEQUENCE</scope>
    <source>
        <tissue evidence="1">Whole body</tissue>
    </source>
</reference>
<evidence type="ECO:0000313" key="1">
    <source>
        <dbReference type="EMBL" id="KAK2723323.1"/>
    </source>
</evidence>
<sequence length="200" mass="22472">MRSSILRAFGVRSDIFQTSAQSGQLIDPFDELIIIFKAMAAGINEIESGGGVLGGQPGTSNQLLRNVPSNIQTDGGIRMVSLNIISPAKNITVQVPVSFFQFYQAITGSSIDAQNFSLPVETAKEILQDYMKDGIISAMLYQCSDEHLGNIYQNRRLNEELQYQIAYETTFENLSRIFNKQLKDPGYVSETWIYRIKNEW</sequence>
<dbReference type="AlphaFoldDB" id="A0AA88I5S5"/>
<protein>
    <submittedName>
        <fullName evidence="1">Uncharacterized protein</fullName>
    </submittedName>
</protein>
<dbReference type="EMBL" id="JAVRJZ010000004">
    <property type="protein sequence ID" value="KAK2723323.1"/>
    <property type="molecule type" value="Genomic_DNA"/>
</dbReference>
<evidence type="ECO:0000313" key="2">
    <source>
        <dbReference type="Proteomes" id="UP001187531"/>
    </source>
</evidence>
<keyword evidence="2" id="KW-1185">Reference proteome</keyword>
<gene>
    <name evidence="1" type="ORF">QYM36_001845</name>
</gene>